<dbReference type="Pfam" id="PF01370">
    <property type="entry name" value="Epimerase"/>
    <property type="match status" value="1"/>
</dbReference>
<feature type="domain" description="NAD-dependent epimerase/dehydratase" evidence="1">
    <location>
        <begin position="3"/>
        <end position="206"/>
    </location>
</feature>
<comment type="caution">
    <text evidence="2">The sequence shown here is derived from an EMBL/GenBank/DDBJ whole genome shotgun (WGS) entry which is preliminary data.</text>
</comment>
<dbReference type="RefSeq" id="WP_311692933.1">
    <property type="nucleotide sequence ID" value="NZ_JAVRHL010000003.1"/>
</dbReference>
<evidence type="ECO:0000313" key="2">
    <source>
        <dbReference type="EMBL" id="MDT0683937.1"/>
    </source>
</evidence>
<name>A0ABU3DLD4_9RHOB</name>
<dbReference type="Proteomes" id="UP001265259">
    <property type="component" value="Unassembled WGS sequence"/>
</dbReference>
<sequence length="281" mass="30030">MRIAITGGTGLVGRFLTRAATNAGHDVILLGRTPPGKLFPEAQYMPWQLGQRPDLSGADALIHAAFRHEPGRYRGGEGDDPEGFSRANLDGTLRLWDAAERAGAHVAFLSTRAVYGDYAPGTRLTEDLPPRPDTLYGKVKLAAEEALGQGGASLRATGVYGPAGPGLEHKWTGLFRDFAAGTPISPRVATEVHGEDLAAAVLTCLNLRATGPLNVSDLVLDRRDLLGRVSELTGIDGPLPDEADRSRVSEADCSRLRDLGWRPGGWDRLEADLPELVRAAL</sequence>
<dbReference type="InterPro" id="IPR036291">
    <property type="entry name" value="NAD(P)-bd_dom_sf"/>
</dbReference>
<dbReference type="InterPro" id="IPR050177">
    <property type="entry name" value="Lipid_A_modif_metabolic_enz"/>
</dbReference>
<dbReference type="Gene3D" id="3.40.50.720">
    <property type="entry name" value="NAD(P)-binding Rossmann-like Domain"/>
    <property type="match status" value="1"/>
</dbReference>
<dbReference type="CDD" id="cd08946">
    <property type="entry name" value="SDR_e"/>
    <property type="match status" value="1"/>
</dbReference>
<keyword evidence="3" id="KW-1185">Reference proteome</keyword>
<reference evidence="2 3" key="1">
    <citation type="submission" date="2023-09" db="EMBL/GenBank/DDBJ databases">
        <authorList>
            <person name="Rey-Velasco X."/>
        </authorList>
    </citation>
    <scope>NUCLEOTIDE SEQUENCE [LARGE SCALE GENOMIC DNA]</scope>
    <source>
        <strain evidence="2 3">F158</strain>
    </source>
</reference>
<protein>
    <submittedName>
        <fullName evidence="2">NAD(P)-dependent oxidoreductase</fullName>
    </submittedName>
</protein>
<dbReference type="InterPro" id="IPR001509">
    <property type="entry name" value="Epimerase_deHydtase"/>
</dbReference>
<organism evidence="2 3">
    <name type="scientific">Tropicimonas omnivorans</name>
    <dbReference type="NCBI Taxonomy" id="3075590"/>
    <lineage>
        <taxon>Bacteria</taxon>
        <taxon>Pseudomonadati</taxon>
        <taxon>Pseudomonadota</taxon>
        <taxon>Alphaproteobacteria</taxon>
        <taxon>Rhodobacterales</taxon>
        <taxon>Roseobacteraceae</taxon>
        <taxon>Tropicimonas</taxon>
    </lineage>
</organism>
<proteinExistence type="predicted"/>
<accession>A0ABU3DLD4</accession>
<gene>
    <name evidence="2" type="ORF">RM543_14700</name>
</gene>
<evidence type="ECO:0000313" key="3">
    <source>
        <dbReference type="Proteomes" id="UP001265259"/>
    </source>
</evidence>
<dbReference type="EMBL" id="JAVRHL010000003">
    <property type="protein sequence ID" value="MDT0683937.1"/>
    <property type="molecule type" value="Genomic_DNA"/>
</dbReference>
<evidence type="ECO:0000259" key="1">
    <source>
        <dbReference type="Pfam" id="PF01370"/>
    </source>
</evidence>
<dbReference type="PANTHER" id="PTHR43245:SF55">
    <property type="entry name" value="NAD(P)-BINDING DOMAIN-CONTAINING PROTEIN"/>
    <property type="match status" value="1"/>
</dbReference>
<dbReference type="PANTHER" id="PTHR43245">
    <property type="entry name" value="BIFUNCTIONAL POLYMYXIN RESISTANCE PROTEIN ARNA"/>
    <property type="match status" value="1"/>
</dbReference>
<dbReference type="SUPFAM" id="SSF51735">
    <property type="entry name" value="NAD(P)-binding Rossmann-fold domains"/>
    <property type="match status" value="1"/>
</dbReference>